<dbReference type="InterPro" id="IPR036201">
    <property type="entry name" value="Pacifastin_dom_sf"/>
</dbReference>
<dbReference type="PIRSF" id="PIRSF001625">
    <property type="entry name" value="Prot_inhib_pacifastin"/>
    <property type="match status" value="1"/>
</dbReference>
<dbReference type="Gene3D" id="2.10.70.10">
    <property type="entry name" value="Complement Module, domain 1"/>
    <property type="match status" value="2"/>
</dbReference>
<evidence type="ECO:0000313" key="6">
    <source>
        <dbReference type="EMBL" id="CAI9742245.1"/>
    </source>
</evidence>
<evidence type="ECO:0000256" key="1">
    <source>
        <dbReference type="ARBA" id="ARBA00004613"/>
    </source>
</evidence>
<accession>A0AA36BXP9</accession>
<comment type="subcellular location">
    <subcellularLocation>
        <location evidence="1 4">Secreted</location>
    </subcellularLocation>
</comment>
<dbReference type="SMART" id="SM00215">
    <property type="entry name" value="VWC_out"/>
    <property type="match status" value="1"/>
</dbReference>
<evidence type="ECO:0000313" key="7">
    <source>
        <dbReference type="Proteomes" id="UP001162480"/>
    </source>
</evidence>
<organism evidence="6 7">
    <name type="scientific">Octopus vulgaris</name>
    <name type="common">Common octopus</name>
    <dbReference type="NCBI Taxonomy" id="6645"/>
    <lineage>
        <taxon>Eukaryota</taxon>
        <taxon>Metazoa</taxon>
        <taxon>Spiralia</taxon>
        <taxon>Lophotrochozoa</taxon>
        <taxon>Mollusca</taxon>
        <taxon>Cephalopoda</taxon>
        <taxon>Coleoidea</taxon>
        <taxon>Octopodiformes</taxon>
        <taxon>Octopoda</taxon>
        <taxon>Incirrata</taxon>
        <taxon>Octopodidae</taxon>
        <taxon>Octopus</taxon>
    </lineage>
</organism>
<keyword evidence="4" id="KW-0722">Serine protease inhibitor</keyword>
<dbReference type="GO" id="GO:0004867">
    <property type="term" value="F:serine-type endopeptidase inhibitor activity"/>
    <property type="evidence" value="ECO:0007669"/>
    <property type="project" value="UniProtKB-UniRule"/>
</dbReference>
<proteinExistence type="inferred from homology"/>
<dbReference type="Pfam" id="PF05375">
    <property type="entry name" value="Pacifastin_I"/>
    <property type="match status" value="2"/>
</dbReference>
<dbReference type="InterPro" id="IPR016307">
    <property type="entry name" value="Prtase-inh_pacifastin"/>
</dbReference>
<evidence type="ECO:0000259" key="5">
    <source>
        <dbReference type="PROSITE" id="PS51446"/>
    </source>
</evidence>
<dbReference type="InterPro" id="IPR008037">
    <property type="entry name" value="Pacifastin_dom"/>
</dbReference>
<protein>
    <recommendedName>
        <fullName evidence="4">Protease inhibitor</fullName>
    </recommendedName>
</protein>
<keyword evidence="4" id="KW-0732">Signal</keyword>
<evidence type="ECO:0000256" key="2">
    <source>
        <dbReference type="ARBA" id="ARBA00022525"/>
    </source>
</evidence>
<dbReference type="InterPro" id="IPR001007">
    <property type="entry name" value="VWF_dom"/>
</dbReference>
<keyword evidence="4" id="KW-0646">Protease inhibitor</keyword>
<evidence type="ECO:0000256" key="3">
    <source>
        <dbReference type="ARBA" id="ARBA00023157"/>
    </source>
</evidence>
<keyword evidence="7" id="KW-1185">Reference proteome</keyword>
<evidence type="ECO:0000256" key="4">
    <source>
        <dbReference type="PIRNR" id="PIRNR001625"/>
    </source>
</evidence>
<dbReference type="SUPFAM" id="SSF57283">
    <property type="entry name" value="PMP inhibitors"/>
    <property type="match status" value="2"/>
</dbReference>
<comment type="similarity">
    <text evidence="4">Belongs to the protease inhibitor I19 family.</text>
</comment>
<keyword evidence="3" id="KW-1015">Disulfide bond</keyword>
<feature type="domain" description="Pacifastin" evidence="5">
    <location>
        <begin position="25"/>
        <end position="59"/>
    </location>
</feature>
<reference evidence="6" key="1">
    <citation type="submission" date="2023-08" db="EMBL/GenBank/DDBJ databases">
        <authorList>
            <person name="Alioto T."/>
            <person name="Alioto T."/>
            <person name="Gomez Garrido J."/>
        </authorList>
    </citation>
    <scope>NUCLEOTIDE SEQUENCE</scope>
</reference>
<name>A0AA36BXP9_OCTVU</name>
<dbReference type="EMBL" id="OX597840">
    <property type="protein sequence ID" value="CAI9742245.1"/>
    <property type="molecule type" value="Genomic_DNA"/>
</dbReference>
<sequence>MLKYLTVFCLFLAVAATVEFCRHKGKLYPVGKSFKDDCNTCTCGMQGIAICTEKFCGPKVEFCRHKGKLYPVGKSFKDDCNKCSCGMQGIAICTEKFCGPKGKVPWNRSSHSY</sequence>
<gene>
    <name evidence="6" type="ORF">OCTVUL_1B029052</name>
</gene>
<keyword evidence="2 4" id="KW-0964">Secreted</keyword>
<feature type="chain" id="PRO_5041501405" description="Protease inhibitor" evidence="4">
    <location>
        <begin position="18"/>
        <end position="113"/>
    </location>
</feature>
<dbReference type="GO" id="GO:0005576">
    <property type="term" value="C:extracellular region"/>
    <property type="evidence" value="ECO:0007669"/>
    <property type="project" value="UniProtKB-SubCell"/>
</dbReference>
<dbReference type="Proteomes" id="UP001162480">
    <property type="component" value="Chromosome 27"/>
</dbReference>
<feature type="signal peptide" evidence="4">
    <location>
        <begin position="1"/>
        <end position="17"/>
    </location>
</feature>
<dbReference type="PROSITE" id="PS51446">
    <property type="entry name" value="PACIFASTIN"/>
    <property type="match status" value="1"/>
</dbReference>
<dbReference type="AlphaFoldDB" id="A0AA36BXP9"/>